<keyword evidence="1" id="KW-1133">Transmembrane helix</keyword>
<dbReference type="Gene3D" id="3.30.700.10">
    <property type="entry name" value="Glycoprotein, Type 4 Pilin"/>
    <property type="match status" value="1"/>
</dbReference>
<organism evidence="3 4">
    <name type="scientific">Rosistilla ulvae</name>
    <dbReference type="NCBI Taxonomy" id="1930277"/>
    <lineage>
        <taxon>Bacteria</taxon>
        <taxon>Pseudomonadati</taxon>
        <taxon>Planctomycetota</taxon>
        <taxon>Planctomycetia</taxon>
        <taxon>Pirellulales</taxon>
        <taxon>Pirellulaceae</taxon>
        <taxon>Rosistilla</taxon>
    </lineage>
</organism>
<dbReference type="Proteomes" id="UP000319557">
    <property type="component" value="Chromosome"/>
</dbReference>
<feature type="transmembrane region" description="Helical" evidence="1">
    <location>
        <begin position="20"/>
        <end position="43"/>
    </location>
</feature>
<dbReference type="PROSITE" id="PS00409">
    <property type="entry name" value="PROKAR_NTER_METHYL"/>
    <property type="match status" value="1"/>
</dbReference>
<name>A0A517LTU1_9BACT</name>
<sequence>MVQKLESDFSSTKGRSRRGFTLVELLVVIAIIGILVGLLLPAVQAAREAARRMSCSNNLKQLGISLHNYHDTYLAMPARQGGPNWTGGSATGVPRWSAFVGLLPFMEQQPRYDQIVSGGYHAWHNNANSGYVGQIDTFVCPSDGLFSSTGPDRNAMYSPLNYGLNMGDNYAISVDASRPDQGIRGLFGYLLYLNFSAITDGLSNTIAMSEVLISPESSRLGRAVANSTNDPLACRGYLVNGQYTSGSVIAQFRCHGQRWQDGRPGYCAVTTILPPNQATCSSQAGGGIYTSSSRHPGGVQVVLADGAVRFITETIDSGNLSLPAVTSGTSPYGVWGALGSRDGGEVNKL</sequence>
<feature type="domain" description="DUF1559" evidence="2">
    <location>
        <begin position="44"/>
        <end position="317"/>
    </location>
</feature>
<dbReference type="NCBIfam" id="TIGR04294">
    <property type="entry name" value="pre_pil_HX9DG"/>
    <property type="match status" value="1"/>
</dbReference>
<dbReference type="OrthoDB" id="241541at2"/>
<dbReference type="Pfam" id="PF07596">
    <property type="entry name" value="SBP_bac_10"/>
    <property type="match status" value="1"/>
</dbReference>
<dbReference type="PANTHER" id="PTHR30093">
    <property type="entry name" value="GENERAL SECRETION PATHWAY PROTEIN G"/>
    <property type="match status" value="1"/>
</dbReference>
<dbReference type="InterPro" id="IPR027558">
    <property type="entry name" value="Pre_pil_HX9DG_C"/>
</dbReference>
<dbReference type="SUPFAM" id="SSF54523">
    <property type="entry name" value="Pili subunits"/>
    <property type="match status" value="1"/>
</dbReference>
<dbReference type="Pfam" id="PF07963">
    <property type="entry name" value="N_methyl"/>
    <property type="match status" value="1"/>
</dbReference>
<protein>
    <submittedName>
        <fullName evidence="3">Type II secretion system protein G</fullName>
    </submittedName>
</protein>
<dbReference type="PANTHER" id="PTHR30093:SF2">
    <property type="entry name" value="TYPE II SECRETION SYSTEM PROTEIN H"/>
    <property type="match status" value="1"/>
</dbReference>
<evidence type="ECO:0000313" key="4">
    <source>
        <dbReference type="Proteomes" id="UP000319557"/>
    </source>
</evidence>
<dbReference type="InterPro" id="IPR045584">
    <property type="entry name" value="Pilin-like"/>
</dbReference>
<gene>
    <name evidence="3" type="primary">xcpT_1</name>
    <name evidence="3" type="ORF">EC9_01960</name>
</gene>
<dbReference type="RefSeq" id="WP_145341580.1">
    <property type="nucleotide sequence ID" value="NZ_CP036261.1"/>
</dbReference>
<keyword evidence="1" id="KW-0472">Membrane</keyword>
<evidence type="ECO:0000256" key="1">
    <source>
        <dbReference type="SAM" id="Phobius"/>
    </source>
</evidence>
<dbReference type="AlphaFoldDB" id="A0A517LTU1"/>
<proteinExistence type="predicted"/>
<dbReference type="KEGG" id="ruv:EC9_01960"/>
<dbReference type="InterPro" id="IPR011453">
    <property type="entry name" value="DUF1559"/>
</dbReference>
<dbReference type="EMBL" id="CP036261">
    <property type="protein sequence ID" value="QDS86038.1"/>
    <property type="molecule type" value="Genomic_DNA"/>
</dbReference>
<evidence type="ECO:0000259" key="2">
    <source>
        <dbReference type="Pfam" id="PF07596"/>
    </source>
</evidence>
<keyword evidence="1" id="KW-0812">Transmembrane</keyword>
<keyword evidence="4" id="KW-1185">Reference proteome</keyword>
<dbReference type="InterPro" id="IPR012902">
    <property type="entry name" value="N_methyl_site"/>
</dbReference>
<accession>A0A517LTU1</accession>
<dbReference type="NCBIfam" id="TIGR02532">
    <property type="entry name" value="IV_pilin_GFxxxE"/>
    <property type="match status" value="1"/>
</dbReference>
<reference evidence="3 4" key="1">
    <citation type="submission" date="2019-02" db="EMBL/GenBank/DDBJ databases">
        <title>Deep-cultivation of Planctomycetes and their phenomic and genomic characterization uncovers novel biology.</title>
        <authorList>
            <person name="Wiegand S."/>
            <person name="Jogler M."/>
            <person name="Boedeker C."/>
            <person name="Pinto D."/>
            <person name="Vollmers J."/>
            <person name="Rivas-Marin E."/>
            <person name="Kohn T."/>
            <person name="Peeters S.H."/>
            <person name="Heuer A."/>
            <person name="Rast P."/>
            <person name="Oberbeckmann S."/>
            <person name="Bunk B."/>
            <person name="Jeske O."/>
            <person name="Meyerdierks A."/>
            <person name="Storesund J.E."/>
            <person name="Kallscheuer N."/>
            <person name="Luecker S."/>
            <person name="Lage O.M."/>
            <person name="Pohl T."/>
            <person name="Merkel B.J."/>
            <person name="Hornburger P."/>
            <person name="Mueller R.-W."/>
            <person name="Bruemmer F."/>
            <person name="Labrenz M."/>
            <person name="Spormann A.M."/>
            <person name="Op den Camp H."/>
            <person name="Overmann J."/>
            <person name="Amann R."/>
            <person name="Jetten M.S.M."/>
            <person name="Mascher T."/>
            <person name="Medema M.H."/>
            <person name="Devos D.P."/>
            <person name="Kaster A.-K."/>
            <person name="Ovreas L."/>
            <person name="Rohde M."/>
            <person name="Galperin M.Y."/>
            <person name="Jogler C."/>
        </authorList>
    </citation>
    <scope>NUCLEOTIDE SEQUENCE [LARGE SCALE GENOMIC DNA]</scope>
    <source>
        <strain evidence="3 4">EC9</strain>
    </source>
</reference>
<evidence type="ECO:0000313" key="3">
    <source>
        <dbReference type="EMBL" id="QDS86038.1"/>
    </source>
</evidence>